<proteinExistence type="predicted"/>
<keyword evidence="1" id="KW-0472">Membrane</keyword>
<protein>
    <submittedName>
        <fullName evidence="2">Uncharacterized protein</fullName>
    </submittedName>
</protein>
<evidence type="ECO:0000256" key="1">
    <source>
        <dbReference type="SAM" id="Phobius"/>
    </source>
</evidence>
<feature type="transmembrane region" description="Helical" evidence="1">
    <location>
        <begin position="121"/>
        <end position="144"/>
    </location>
</feature>
<dbReference type="RefSeq" id="WP_188740012.1">
    <property type="nucleotide sequence ID" value="NZ_BMII01000024.1"/>
</dbReference>
<keyword evidence="3" id="KW-1185">Reference proteome</keyword>
<feature type="transmembrane region" description="Helical" evidence="1">
    <location>
        <begin position="78"/>
        <end position="100"/>
    </location>
</feature>
<evidence type="ECO:0000313" key="2">
    <source>
        <dbReference type="EMBL" id="GGB65957.1"/>
    </source>
</evidence>
<keyword evidence="1" id="KW-0812">Transmembrane</keyword>
<sequence>MGIIKKVGLWVIRPSIFNMTPGASNPFYDAKNAIKKASYAQQISVADMDETIVGRKHKIMAKELMKVPENERLDSAHLQLSLAFLYFVIYLISVSLFFFAKSAVFERISTPFVQLINSEFGFVYYVVLVFITIAMISQVISALWRSTILRNPPQSVPFPVFFIKPSLWLASLRWR</sequence>
<dbReference type="EMBL" id="BMII01000024">
    <property type="protein sequence ID" value="GGB65957.1"/>
    <property type="molecule type" value="Genomic_DNA"/>
</dbReference>
<gene>
    <name evidence="2" type="ORF">GCM10011607_28330</name>
</gene>
<dbReference type="Proteomes" id="UP000617555">
    <property type="component" value="Unassembled WGS sequence"/>
</dbReference>
<name>A0ABQ1JFJ5_9GAMM</name>
<accession>A0ABQ1JFJ5</accession>
<organism evidence="2 3">
    <name type="scientific">Shewanella inventionis</name>
    <dbReference type="NCBI Taxonomy" id="1738770"/>
    <lineage>
        <taxon>Bacteria</taxon>
        <taxon>Pseudomonadati</taxon>
        <taxon>Pseudomonadota</taxon>
        <taxon>Gammaproteobacteria</taxon>
        <taxon>Alteromonadales</taxon>
        <taxon>Shewanellaceae</taxon>
        <taxon>Shewanella</taxon>
    </lineage>
</organism>
<comment type="caution">
    <text evidence="2">The sequence shown here is derived from an EMBL/GenBank/DDBJ whole genome shotgun (WGS) entry which is preliminary data.</text>
</comment>
<evidence type="ECO:0000313" key="3">
    <source>
        <dbReference type="Proteomes" id="UP000617555"/>
    </source>
</evidence>
<reference evidence="3" key="1">
    <citation type="journal article" date="2019" name="Int. J. Syst. Evol. Microbiol.">
        <title>The Global Catalogue of Microorganisms (GCM) 10K type strain sequencing project: providing services to taxonomists for standard genome sequencing and annotation.</title>
        <authorList>
            <consortium name="The Broad Institute Genomics Platform"/>
            <consortium name="The Broad Institute Genome Sequencing Center for Infectious Disease"/>
            <person name="Wu L."/>
            <person name="Ma J."/>
        </authorList>
    </citation>
    <scope>NUCLEOTIDE SEQUENCE [LARGE SCALE GENOMIC DNA]</scope>
    <source>
        <strain evidence="3">CGMCC 1.15339</strain>
    </source>
</reference>
<keyword evidence="1" id="KW-1133">Transmembrane helix</keyword>